<feature type="domain" description="PAC" evidence="10">
    <location>
        <begin position="736"/>
        <end position="791"/>
    </location>
</feature>
<dbReference type="SMART" id="SM00387">
    <property type="entry name" value="HATPase_c"/>
    <property type="match status" value="1"/>
</dbReference>
<dbReference type="PROSITE" id="PS50110">
    <property type="entry name" value="RESPONSE_REGULATORY"/>
    <property type="match status" value="1"/>
</dbReference>
<feature type="domain" description="PAS" evidence="9">
    <location>
        <begin position="533"/>
        <end position="607"/>
    </location>
</feature>
<dbReference type="SUPFAM" id="SSF52172">
    <property type="entry name" value="CheY-like"/>
    <property type="match status" value="1"/>
</dbReference>
<dbReference type="InterPro" id="IPR011006">
    <property type="entry name" value="CheY-like_superfamily"/>
</dbReference>
<organism evidence="11 12">
    <name type="scientific">Dethiosulfatarculus sandiegensis</name>
    <dbReference type="NCBI Taxonomy" id="1429043"/>
    <lineage>
        <taxon>Bacteria</taxon>
        <taxon>Pseudomonadati</taxon>
        <taxon>Thermodesulfobacteriota</taxon>
        <taxon>Desulfarculia</taxon>
        <taxon>Desulfarculales</taxon>
        <taxon>Desulfarculaceae</taxon>
        <taxon>Dethiosulfatarculus</taxon>
    </lineage>
</organism>
<dbReference type="CDD" id="cd00082">
    <property type="entry name" value="HisKA"/>
    <property type="match status" value="1"/>
</dbReference>
<name>A0A0D2GIN4_9BACT</name>
<keyword evidence="5" id="KW-0418">Kinase</keyword>
<dbReference type="SUPFAM" id="SSF55874">
    <property type="entry name" value="ATPase domain of HSP90 chaperone/DNA topoisomerase II/histidine kinase"/>
    <property type="match status" value="1"/>
</dbReference>
<dbReference type="PROSITE" id="PS50112">
    <property type="entry name" value="PAS"/>
    <property type="match status" value="6"/>
</dbReference>
<evidence type="ECO:0000259" key="8">
    <source>
        <dbReference type="PROSITE" id="PS50110"/>
    </source>
</evidence>
<dbReference type="InterPro" id="IPR003594">
    <property type="entry name" value="HATPase_dom"/>
</dbReference>
<sequence>MPCLRVAELLGADPKTILDHALKRPTMMVENEYGFYGFYLGRGNRQGVHLWSGEAMRANKPAHLPIDQTGAMHRQKSLMVDDDADIYTKKVEDPFGYLKSSNLLTDPRLLTGKYVAEAAAAIWMTSFTKLKGTVDKPTKSQSYYRTIFETNHIPELIIDPSDGLIVDANQTACRFYGYSLSEIRTKKIHDINTLSPEAVIDEMKRAKQRDCLVFQFRHRLNSGEVRDVEVHSGPVRLQGRTLLHSVIIDITGRKLAEKDIKFKNENLKAIFASAPYVLILIDADARVVNVNHAGENMLGRSKEDLLGLLGGQALNCINSFGREGCGNKAECAQCPIRTRVEHTLSTGQSVTNEESSLKVMAGERAVNLDLLISTCLINRPGAKMVLISILDITDQKRVAKELKASEERYRLMAENTSDSIWIMDAEFNLTYLSPSTEKMFGYTSEEWDAMEWGKFVHPDAKGIISSFSEEMRRNLHEGGVQSMIPVFHKNGRKMWIEFIASPVIGQEGQLTGVVGVTRDITERKKAEDELRRSQGFTNSILETSPTFIYIYDLQKNTLIYCNPRMLEALGYSSEELKQRGEFFSTKMLHPDDMPIVAKYHQRLAESPDGRMLELEYRIRHARGRWILLRSREVVFLRDEQGRCKQIMGSAEDVSEKKRAEEDLRNSESRYRSLAENSPDYITRYDRVGRHLYVNQASCQVTGISAEDFEGRTHRELGFPPELCEFWENSIKEVFATGKPLQATSEWESTIGHLVLDWRVCPEFDQDGRVASVLGISRDITALVQAEKEMRATAEYHKRILETALDGFWRTDTSGNILEVNQAYCRMSGYESDEILSMKVHQLDTNKTADDIAKLTFTAMKHGGACFESRHRRKDGSLFDVEISVQFKEDEGGNEFVFFLRDVSDRRRLEDQLRQAQKMEAVGTLAGGIAHDFNNMLAAVSGFAEIIHEDAQNGKVAPNDVEQILAAAHRAKELIQQILLFSSKKKLELKPIDLNKVVKNTQVILQRTLPKMIEIDCELSEVLPVVLGDPVRIEQALLNLASNAKDAMPDGGRLTLSTCATEVKKGNKNQHPEMLPGHYALLKIADTGHGIKKEHLAHIFDPFFTTKEIGKGTGLGLASAYGIAKSHKGYIYCQSEVGRGTIFELYLNIIERKSFEAYSNENRTVNTDLHGTETILLVDDEEPLRQISARILTSRGYKVFTANSGEEALALYRSEGPAIDLVIMDLGMPGMGGAKAAMALMDINSQLKLLIASGYPADTQLIKNLEAGEVAYVTKPFKFDDLLTSVRNILDKK</sequence>
<dbReference type="SMART" id="SM00086">
    <property type="entry name" value="PAC"/>
    <property type="match status" value="5"/>
</dbReference>
<dbReference type="Pfam" id="PF08447">
    <property type="entry name" value="PAS_3"/>
    <property type="match status" value="1"/>
</dbReference>
<dbReference type="InterPro" id="IPR035965">
    <property type="entry name" value="PAS-like_dom_sf"/>
</dbReference>
<gene>
    <name evidence="11" type="ORF">X474_08505</name>
</gene>
<dbReference type="PANTHER" id="PTHR43304">
    <property type="entry name" value="PHYTOCHROME-LIKE PROTEIN CPH1"/>
    <property type="match status" value="1"/>
</dbReference>
<comment type="catalytic activity">
    <reaction evidence="1">
        <text>ATP + protein L-histidine = ADP + protein N-phospho-L-histidine.</text>
        <dbReference type="EC" id="2.7.13.3"/>
    </reaction>
</comment>
<dbReference type="PRINTS" id="PR00344">
    <property type="entry name" value="BCTRLSENSOR"/>
</dbReference>
<evidence type="ECO:0000259" key="10">
    <source>
        <dbReference type="PROSITE" id="PS50113"/>
    </source>
</evidence>
<evidence type="ECO:0000256" key="2">
    <source>
        <dbReference type="ARBA" id="ARBA00012438"/>
    </source>
</evidence>
<evidence type="ECO:0000256" key="1">
    <source>
        <dbReference type="ARBA" id="ARBA00000085"/>
    </source>
</evidence>
<evidence type="ECO:0000256" key="5">
    <source>
        <dbReference type="ARBA" id="ARBA00022777"/>
    </source>
</evidence>
<evidence type="ECO:0000313" key="11">
    <source>
        <dbReference type="EMBL" id="KIX14677.1"/>
    </source>
</evidence>
<evidence type="ECO:0000256" key="4">
    <source>
        <dbReference type="ARBA" id="ARBA00022679"/>
    </source>
</evidence>
<keyword evidence="3 6" id="KW-0597">Phosphoprotein</keyword>
<dbReference type="PROSITE" id="PS50113">
    <property type="entry name" value="PAC"/>
    <property type="match status" value="4"/>
</dbReference>
<dbReference type="InterPro" id="IPR001789">
    <property type="entry name" value="Sig_transdc_resp-reg_receiver"/>
</dbReference>
<dbReference type="SMART" id="SM00388">
    <property type="entry name" value="HisKA"/>
    <property type="match status" value="1"/>
</dbReference>
<evidence type="ECO:0000259" key="9">
    <source>
        <dbReference type="PROSITE" id="PS50112"/>
    </source>
</evidence>
<comment type="caution">
    <text evidence="11">The sequence shown here is derived from an EMBL/GenBank/DDBJ whole genome shotgun (WGS) entry which is preliminary data.</text>
</comment>
<keyword evidence="4" id="KW-0808">Transferase</keyword>
<accession>A0A0D2GIN4</accession>
<dbReference type="PROSITE" id="PS50109">
    <property type="entry name" value="HIS_KIN"/>
    <property type="match status" value="1"/>
</dbReference>
<dbReference type="Pfam" id="PF00512">
    <property type="entry name" value="HisKA"/>
    <property type="match status" value="1"/>
</dbReference>
<dbReference type="InterPro" id="IPR013655">
    <property type="entry name" value="PAS_fold_3"/>
</dbReference>
<dbReference type="Pfam" id="PF13426">
    <property type="entry name" value="PAS_9"/>
    <property type="match status" value="3"/>
</dbReference>
<dbReference type="InterPro" id="IPR036890">
    <property type="entry name" value="HATPase_C_sf"/>
</dbReference>
<dbReference type="OrthoDB" id="9813024at2"/>
<dbReference type="InterPro" id="IPR003661">
    <property type="entry name" value="HisK_dim/P_dom"/>
</dbReference>
<feature type="domain" description="PAC" evidence="10">
    <location>
        <begin position="612"/>
        <end position="665"/>
    </location>
</feature>
<feature type="domain" description="PAC" evidence="10">
    <location>
        <begin position="480"/>
        <end position="532"/>
    </location>
</feature>
<dbReference type="InterPro" id="IPR036097">
    <property type="entry name" value="HisK_dim/P_sf"/>
</dbReference>
<dbReference type="InterPro" id="IPR001610">
    <property type="entry name" value="PAC"/>
</dbReference>
<evidence type="ECO:0000256" key="6">
    <source>
        <dbReference type="PROSITE-ProRule" id="PRU00169"/>
    </source>
</evidence>
<keyword evidence="12" id="KW-1185">Reference proteome</keyword>
<dbReference type="Proteomes" id="UP000032233">
    <property type="component" value="Unassembled WGS sequence"/>
</dbReference>
<dbReference type="EC" id="2.7.13.3" evidence="2"/>
<feature type="domain" description="PAC" evidence="10">
    <location>
        <begin position="864"/>
        <end position="914"/>
    </location>
</feature>
<dbReference type="Gene3D" id="3.40.50.2300">
    <property type="match status" value="1"/>
</dbReference>
<feature type="domain" description="PAS" evidence="9">
    <location>
        <begin position="792"/>
        <end position="836"/>
    </location>
</feature>
<dbReference type="SUPFAM" id="SSF47384">
    <property type="entry name" value="Homodimeric domain of signal transducing histidine kinase"/>
    <property type="match status" value="1"/>
</dbReference>
<feature type="domain" description="Response regulatory" evidence="8">
    <location>
        <begin position="1173"/>
        <end position="1289"/>
    </location>
</feature>
<dbReference type="InterPro" id="IPR005467">
    <property type="entry name" value="His_kinase_dom"/>
</dbReference>
<reference evidence="11 12" key="1">
    <citation type="submission" date="2013-11" db="EMBL/GenBank/DDBJ databases">
        <title>Metagenomic analysis of a methanogenic consortium involved in long chain n-alkane degradation.</title>
        <authorList>
            <person name="Davidova I.A."/>
            <person name="Callaghan A.V."/>
            <person name="Wawrik B."/>
            <person name="Pruitt S."/>
            <person name="Marks C."/>
            <person name="Duncan K.E."/>
            <person name="Suflita J.M."/>
        </authorList>
    </citation>
    <scope>NUCLEOTIDE SEQUENCE [LARGE SCALE GENOMIC DNA]</scope>
    <source>
        <strain evidence="11 12">SPR</strain>
    </source>
</reference>
<dbReference type="RefSeq" id="WP_044347871.1">
    <property type="nucleotide sequence ID" value="NZ_AZAC01000010.1"/>
</dbReference>
<dbReference type="InParanoid" id="A0A0D2GIN4"/>
<dbReference type="Pfam" id="PF13188">
    <property type="entry name" value="PAS_8"/>
    <property type="match status" value="1"/>
</dbReference>
<feature type="domain" description="PAS" evidence="9">
    <location>
        <begin position="140"/>
        <end position="197"/>
    </location>
</feature>
<dbReference type="SUPFAM" id="SSF55785">
    <property type="entry name" value="PYP-like sensor domain (PAS domain)"/>
    <property type="match status" value="6"/>
</dbReference>
<proteinExistence type="predicted"/>
<evidence type="ECO:0000313" key="12">
    <source>
        <dbReference type="Proteomes" id="UP000032233"/>
    </source>
</evidence>
<dbReference type="SMART" id="SM00091">
    <property type="entry name" value="PAS"/>
    <property type="match status" value="6"/>
</dbReference>
<dbReference type="Pfam" id="PF02518">
    <property type="entry name" value="HATPase_c"/>
    <property type="match status" value="1"/>
</dbReference>
<dbReference type="PANTHER" id="PTHR43304:SF1">
    <property type="entry name" value="PAC DOMAIN-CONTAINING PROTEIN"/>
    <property type="match status" value="1"/>
</dbReference>
<protein>
    <recommendedName>
        <fullName evidence="2">histidine kinase</fullName>
        <ecNumber evidence="2">2.7.13.3</ecNumber>
    </recommendedName>
</protein>
<feature type="domain" description="PAS" evidence="9">
    <location>
        <begin position="666"/>
        <end position="712"/>
    </location>
</feature>
<dbReference type="EMBL" id="AZAC01000010">
    <property type="protein sequence ID" value="KIX14677.1"/>
    <property type="molecule type" value="Genomic_DNA"/>
</dbReference>
<feature type="modified residue" description="4-aspartylphosphate" evidence="6">
    <location>
        <position position="1224"/>
    </location>
</feature>
<dbReference type="SMART" id="SM00448">
    <property type="entry name" value="REC"/>
    <property type="match status" value="1"/>
</dbReference>
<evidence type="ECO:0000259" key="7">
    <source>
        <dbReference type="PROSITE" id="PS50109"/>
    </source>
</evidence>
<dbReference type="InterPro" id="IPR004358">
    <property type="entry name" value="Sig_transdc_His_kin-like_C"/>
</dbReference>
<dbReference type="GO" id="GO:0000155">
    <property type="term" value="F:phosphorelay sensor kinase activity"/>
    <property type="evidence" value="ECO:0007669"/>
    <property type="project" value="InterPro"/>
</dbReference>
<dbReference type="InterPro" id="IPR013656">
    <property type="entry name" value="PAS_4"/>
</dbReference>
<feature type="domain" description="Histidine kinase" evidence="7">
    <location>
        <begin position="927"/>
        <end position="1150"/>
    </location>
</feature>
<dbReference type="InterPro" id="IPR000014">
    <property type="entry name" value="PAS"/>
</dbReference>
<dbReference type="Pfam" id="PF08448">
    <property type="entry name" value="PAS_4"/>
    <property type="match status" value="1"/>
</dbReference>
<dbReference type="STRING" id="1429043.X474_08505"/>
<dbReference type="Gene3D" id="3.30.565.10">
    <property type="entry name" value="Histidine kinase-like ATPase, C-terminal domain"/>
    <property type="match status" value="1"/>
</dbReference>
<dbReference type="InterPro" id="IPR000700">
    <property type="entry name" value="PAS-assoc_C"/>
</dbReference>
<dbReference type="Gene3D" id="1.10.287.130">
    <property type="match status" value="1"/>
</dbReference>
<dbReference type="Pfam" id="PF00072">
    <property type="entry name" value="Response_reg"/>
    <property type="match status" value="1"/>
</dbReference>
<dbReference type="NCBIfam" id="TIGR00229">
    <property type="entry name" value="sensory_box"/>
    <property type="match status" value="6"/>
</dbReference>
<feature type="domain" description="PAS" evidence="9">
    <location>
        <begin position="405"/>
        <end position="478"/>
    </location>
</feature>
<dbReference type="InterPro" id="IPR052162">
    <property type="entry name" value="Sensor_kinase/Photoreceptor"/>
</dbReference>
<feature type="domain" description="PAS" evidence="9">
    <location>
        <begin position="263"/>
        <end position="307"/>
    </location>
</feature>
<dbReference type="Gene3D" id="3.30.450.20">
    <property type="entry name" value="PAS domain"/>
    <property type="match status" value="6"/>
</dbReference>
<dbReference type="CDD" id="cd00130">
    <property type="entry name" value="PAS"/>
    <property type="match status" value="5"/>
</dbReference>
<evidence type="ECO:0000256" key="3">
    <source>
        <dbReference type="ARBA" id="ARBA00022553"/>
    </source>
</evidence>